<dbReference type="PROSITE" id="PS50157">
    <property type="entry name" value="ZINC_FINGER_C2H2_2"/>
    <property type="match status" value="2"/>
</dbReference>
<dbReference type="Pfam" id="PF00096">
    <property type="entry name" value="zf-C2H2"/>
    <property type="match status" value="2"/>
</dbReference>
<evidence type="ECO:0000256" key="1">
    <source>
        <dbReference type="ARBA" id="ARBA00022723"/>
    </source>
</evidence>
<dbReference type="SMART" id="SM00355">
    <property type="entry name" value="ZnF_C2H2"/>
    <property type="match status" value="2"/>
</dbReference>
<dbReference type="InterPro" id="IPR036236">
    <property type="entry name" value="Znf_C2H2_sf"/>
</dbReference>
<dbReference type="GO" id="GO:0008270">
    <property type="term" value="F:zinc ion binding"/>
    <property type="evidence" value="ECO:0007669"/>
    <property type="project" value="UniProtKB-KW"/>
</dbReference>
<feature type="domain" description="C2H2-type" evidence="7">
    <location>
        <begin position="308"/>
        <end position="337"/>
    </location>
</feature>
<reference evidence="8" key="1">
    <citation type="submission" date="2021-06" db="EMBL/GenBank/DDBJ databases">
        <authorList>
            <person name="Kallberg Y."/>
            <person name="Tangrot J."/>
            <person name="Rosling A."/>
        </authorList>
    </citation>
    <scope>NUCLEOTIDE SEQUENCE</scope>
    <source>
        <strain evidence="8">BR232B</strain>
    </source>
</reference>
<keyword evidence="9" id="KW-1185">Reference proteome</keyword>
<dbReference type="FunFam" id="3.30.160.60:FF:000671">
    <property type="entry name" value="Zinc finger protein 26"/>
    <property type="match status" value="1"/>
</dbReference>
<keyword evidence="2" id="KW-0677">Repeat</keyword>
<organism evidence="8 9">
    <name type="scientific">Paraglomus brasilianum</name>
    <dbReference type="NCBI Taxonomy" id="144538"/>
    <lineage>
        <taxon>Eukaryota</taxon>
        <taxon>Fungi</taxon>
        <taxon>Fungi incertae sedis</taxon>
        <taxon>Mucoromycota</taxon>
        <taxon>Glomeromycotina</taxon>
        <taxon>Glomeromycetes</taxon>
        <taxon>Paraglomerales</taxon>
        <taxon>Paraglomeraceae</taxon>
        <taxon>Paraglomus</taxon>
    </lineage>
</organism>
<evidence type="ECO:0000256" key="4">
    <source>
        <dbReference type="ARBA" id="ARBA00022833"/>
    </source>
</evidence>
<dbReference type="PROSITE" id="PS00028">
    <property type="entry name" value="ZINC_FINGER_C2H2_1"/>
    <property type="match status" value="2"/>
</dbReference>
<keyword evidence="3 5" id="KW-0863">Zinc-finger</keyword>
<evidence type="ECO:0000313" key="9">
    <source>
        <dbReference type="Proteomes" id="UP000789739"/>
    </source>
</evidence>
<dbReference type="GO" id="GO:0000785">
    <property type="term" value="C:chromatin"/>
    <property type="evidence" value="ECO:0007669"/>
    <property type="project" value="TreeGrafter"/>
</dbReference>
<dbReference type="Gene3D" id="3.30.160.60">
    <property type="entry name" value="Classic Zinc Finger"/>
    <property type="match status" value="2"/>
</dbReference>
<evidence type="ECO:0000256" key="6">
    <source>
        <dbReference type="SAM" id="MobiDB-lite"/>
    </source>
</evidence>
<name>A0A9N9BMJ2_9GLOM</name>
<comment type="caution">
    <text evidence="8">The sequence shown here is derived from an EMBL/GenBank/DDBJ whole genome shotgun (WGS) entry which is preliminary data.</text>
</comment>
<dbReference type="AlphaFoldDB" id="A0A9N9BMJ2"/>
<dbReference type="GO" id="GO:0000978">
    <property type="term" value="F:RNA polymerase II cis-regulatory region sequence-specific DNA binding"/>
    <property type="evidence" value="ECO:0007669"/>
    <property type="project" value="TreeGrafter"/>
</dbReference>
<feature type="domain" description="C2H2-type" evidence="7">
    <location>
        <begin position="280"/>
        <end position="307"/>
    </location>
</feature>
<evidence type="ECO:0000256" key="5">
    <source>
        <dbReference type="PROSITE-ProRule" id="PRU00042"/>
    </source>
</evidence>
<keyword evidence="1" id="KW-0479">Metal-binding</keyword>
<feature type="region of interest" description="Disordered" evidence="6">
    <location>
        <begin position="256"/>
        <end position="279"/>
    </location>
</feature>
<dbReference type="GO" id="GO:0000981">
    <property type="term" value="F:DNA-binding transcription factor activity, RNA polymerase II-specific"/>
    <property type="evidence" value="ECO:0007669"/>
    <property type="project" value="TreeGrafter"/>
</dbReference>
<evidence type="ECO:0000256" key="3">
    <source>
        <dbReference type="ARBA" id="ARBA00022771"/>
    </source>
</evidence>
<sequence length="362" mass="40454">MQSAKPLLPPIRALLDSPVEDHTHESTQPVVEQHYIKDVSSDYINTAQSSGKLNSLSLQSTTTPPPLQHHIQPLQHQLHLPKDTYSQTQRLQPLLPTLPAPSQQSYPQSYPQSLSPTKSSMLLSNLPNNPHPSNILSLLSPPESPDMTSTNHPSFEYRQDATRYPAQQYTNYSYMNKAATQLYTQALLTPRAPSPLSTSITQQPDFTQSHQYASLQRYSSHPLQSSALSPYHRTPLSAAQAIPRIDLSSSLMAQSKRLGSPKSLDDPSASSTQSSTTNRYQCPYCSKRFSRPSSLRIHTYSHTGEKPFVCTELGCGRKFSVQSNMRRHLRVHRLGRPVKKVRYDGEVEGVKVMNPTTVLRGC</sequence>
<keyword evidence="4" id="KW-0862">Zinc</keyword>
<proteinExistence type="predicted"/>
<dbReference type="EMBL" id="CAJVPI010000813">
    <property type="protein sequence ID" value="CAG8574130.1"/>
    <property type="molecule type" value="Genomic_DNA"/>
</dbReference>
<dbReference type="SUPFAM" id="SSF57667">
    <property type="entry name" value="beta-beta-alpha zinc fingers"/>
    <property type="match status" value="1"/>
</dbReference>
<evidence type="ECO:0000313" key="8">
    <source>
        <dbReference type="EMBL" id="CAG8574130.1"/>
    </source>
</evidence>
<protein>
    <submittedName>
        <fullName evidence="8">4068_t:CDS:1</fullName>
    </submittedName>
</protein>
<dbReference type="GO" id="GO:0005667">
    <property type="term" value="C:transcription regulator complex"/>
    <property type="evidence" value="ECO:0007669"/>
    <property type="project" value="TreeGrafter"/>
</dbReference>
<dbReference type="GO" id="GO:0031519">
    <property type="term" value="C:PcG protein complex"/>
    <property type="evidence" value="ECO:0007669"/>
    <property type="project" value="TreeGrafter"/>
</dbReference>
<accession>A0A9N9BMJ2</accession>
<dbReference type="Proteomes" id="UP000789739">
    <property type="component" value="Unassembled WGS sequence"/>
</dbReference>
<dbReference type="PANTHER" id="PTHR14003:SF19">
    <property type="entry name" value="YY2 TRANSCRIPTION FACTOR"/>
    <property type="match status" value="1"/>
</dbReference>
<dbReference type="InterPro" id="IPR013087">
    <property type="entry name" value="Znf_C2H2_type"/>
</dbReference>
<gene>
    <name evidence="8" type="ORF">PBRASI_LOCUS6260</name>
</gene>
<feature type="region of interest" description="Disordered" evidence="6">
    <location>
        <begin position="95"/>
        <end position="134"/>
    </location>
</feature>
<evidence type="ECO:0000259" key="7">
    <source>
        <dbReference type="PROSITE" id="PS50157"/>
    </source>
</evidence>
<dbReference type="PANTHER" id="PTHR14003">
    <property type="entry name" value="TRANSCRIPTIONAL REPRESSOR PROTEIN YY"/>
    <property type="match status" value="1"/>
</dbReference>
<dbReference type="OrthoDB" id="6077919at2759"/>
<feature type="compositionally biased region" description="Polar residues" evidence="6">
    <location>
        <begin position="268"/>
        <end position="279"/>
    </location>
</feature>
<evidence type="ECO:0000256" key="2">
    <source>
        <dbReference type="ARBA" id="ARBA00022737"/>
    </source>
</evidence>